<keyword evidence="2" id="KW-1185">Reference proteome</keyword>
<dbReference type="FunCoup" id="O61890">
    <property type="interactions" value="1522"/>
</dbReference>
<dbReference type="SMR" id="O61890"/>
<sequence>MKSIQNTIDELRKLSAGKSSEEVQRLKEMQKHSKMFGEIFGVYGATVGKPKPKEKEVKVPTKEMTFEEKRKLLETTFPNKVTPGQRAKARETLNFIANNPEIYAIASPQDPSSKAKTDPVSRPQLNIISSFSWPITSGSDWSPHGSEFNDLTAPRVGKLTPVPQWSDMKKSSLKLGTEDNFSKMSYDPAYSNTTQSQSVTTLYNETSTPYYDDSDLGTPLHTCVQ</sequence>
<dbReference type="OMA" id="HEYLPNP"/>
<dbReference type="AGR" id="WB:WBGene00019626"/>
<dbReference type="InParanoid" id="O61890"/>
<dbReference type="GO" id="GO:0003677">
    <property type="term" value="F:DNA binding"/>
    <property type="evidence" value="ECO:0007669"/>
    <property type="project" value="UniProtKB-KW"/>
</dbReference>
<evidence type="ECO:0000313" key="3">
    <source>
        <dbReference type="WormBase" id="K10C9.7"/>
    </source>
</evidence>
<organism evidence="1 2">
    <name type="scientific">Caenorhabditis elegans</name>
    <dbReference type="NCBI Taxonomy" id="6239"/>
    <lineage>
        <taxon>Eukaryota</taxon>
        <taxon>Metazoa</taxon>
        <taxon>Ecdysozoa</taxon>
        <taxon>Nematoda</taxon>
        <taxon>Chromadorea</taxon>
        <taxon>Rhabditida</taxon>
        <taxon>Rhabditina</taxon>
        <taxon>Rhabditomorpha</taxon>
        <taxon>Rhabditoidea</taxon>
        <taxon>Rhabditidae</taxon>
        <taxon>Peloderinae</taxon>
        <taxon>Caenorhabditis</taxon>
    </lineage>
</organism>
<reference evidence="1 2" key="1">
    <citation type="journal article" date="1998" name="Science">
        <title>Genome sequence of the nematode C. elegans: a platform for investigating biology.</title>
        <authorList>
            <consortium name="The C. elegans sequencing consortium"/>
            <person name="Sulson J.E."/>
            <person name="Waterston R."/>
        </authorList>
    </citation>
    <scope>NUCLEOTIDE SEQUENCE [LARGE SCALE GENOMIC DNA]</scope>
    <source>
        <strain evidence="1 2">Bristol N2</strain>
    </source>
</reference>
<dbReference type="PIR" id="T33213">
    <property type="entry name" value="T33213"/>
</dbReference>
<dbReference type="EMBL" id="BX284605">
    <property type="protein sequence ID" value="CCD62618.2"/>
    <property type="molecule type" value="Genomic_DNA"/>
</dbReference>
<dbReference type="AlphaFoldDB" id="O61890"/>
<accession>O61890</accession>
<protein>
    <submittedName>
        <fullName evidence="1">Homeobox domain-containing protein</fullName>
    </submittedName>
</protein>
<evidence type="ECO:0000313" key="1">
    <source>
        <dbReference type="EMBL" id="CCD62618.2"/>
    </source>
</evidence>
<dbReference type="KEGG" id="cel:CELE_K10C9.7"/>
<dbReference type="IntAct" id="O61890">
    <property type="interactions" value="2"/>
</dbReference>
<dbReference type="Bgee" id="WBGene00019626">
    <property type="expression patterns" value="Expressed in material anatomical entity and 3 other cell types or tissues"/>
</dbReference>
<name>O61890_CAEEL</name>
<dbReference type="CTD" id="187261"/>
<dbReference type="STRING" id="6239.K10C9.7.1"/>
<dbReference type="PaxDb" id="6239-K10C9.7"/>
<dbReference type="eggNOG" id="ENOG502TIZ7">
    <property type="taxonomic scope" value="Eukaryota"/>
</dbReference>
<proteinExistence type="predicted"/>
<dbReference type="HOGENOM" id="CLU_1035255_0_0_1"/>
<dbReference type="UCSC" id="K10C9.7">
    <property type="organism name" value="c. elegans"/>
</dbReference>
<evidence type="ECO:0000313" key="2">
    <source>
        <dbReference type="Proteomes" id="UP000001940"/>
    </source>
</evidence>
<dbReference type="GeneID" id="187261"/>
<dbReference type="OrthoDB" id="5877722at2759"/>
<gene>
    <name evidence="1" type="ORF">CELE_K10C9.7</name>
    <name evidence="1 3" type="ORF">K10C9.7</name>
</gene>
<dbReference type="RefSeq" id="NP_503372.2">
    <property type="nucleotide sequence ID" value="NM_070971.2"/>
</dbReference>
<dbReference type="Proteomes" id="UP000001940">
    <property type="component" value="Chromosome V"/>
</dbReference>
<keyword evidence="1" id="KW-0371">Homeobox</keyword>
<dbReference type="WormBase" id="K10C9.7">
    <property type="protein sequence ID" value="CE50976"/>
    <property type="gene ID" value="WBGene00019626"/>
</dbReference>
<keyword evidence="1" id="KW-0238">DNA-binding</keyword>